<accession>A0A074ZRS5</accession>
<protein>
    <submittedName>
        <fullName evidence="1">Uncharacterized protein</fullName>
    </submittedName>
</protein>
<dbReference type="GeneID" id="20317570"/>
<gene>
    <name evidence="1" type="ORF">T265_03383</name>
</gene>
<dbReference type="EMBL" id="KL596666">
    <property type="protein sequence ID" value="KER30118.1"/>
    <property type="molecule type" value="Genomic_DNA"/>
</dbReference>
<dbReference type="RefSeq" id="XP_009166116.1">
    <property type="nucleotide sequence ID" value="XM_009167852.1"/>
</dbReference>
<name>A0A074ZRS5_OPIVI</name>
<sequence length="117" mass="12583">MVGFYCTRYVRAMTNDCFSCALTTDCFDAFLYFGVTNRLATDLVSAYGASILSLVDVDSIANVLQRGRRAKSSRTKNLAVWATKEIRKLKNVAHNVDLAAVSGSSVTPSGCSTAQAS</sequence>
<dbReference type="Proteomes" id="UP000054324">
    <property type="component" value="Unassembled WGS sequence"/>
</dbReference>
<reference evidence="1 2" key="1">
    <citation type="submission" date="2013-11" db="EMBL/GenBank/DDBJ databases">
        <title>Opisthorchis viverrini - life in the bile duct.</title>
        <authorList>
            <person name="Young N.D."/>
            <person name="Nagarajan N."/>
            <person name="Lin S.J."/>
            <person name="Korhonen P.K."/>
            <person name="Jex A.R."/>
            <person name="Hall R.S."/>
            <person name="Safavi-Hemami H."/>
            <person name="Kaewkong W."/>
            <person name="Bertrand D."/>
            <person name="Gao S."/>
            <person name="Seet Q."/>
            <person name="Wongkham S."/>
            <person name="Teh B.T."/>
            <person name="Wongkham C."/>
            <person name="Intapan P.M."/>
            <person name="Maleewong W."/>
            <person name="Yang X."/>
            <person name="Hu M."/>
            <person name="Wang Z."/>
            <person name="Hofmann A."/>
            <person name="Sternberg P.W."/>
            <person name="Tan P."/>
            <person name="Wang J."/>
            <person name="Gasser R.B."/>
        </authorList>
    </citation>
    <scope>NUCLEOTIDE SEQUENCE [LARGE SCALE GENOMIC DNA]</scope>
</reference>
<dbReference type="AlphaFoldDB" id="A0A074ZRS5"/>
<organism evidence="1 2">
    <name type="scientific">Opisthorchis viverrini</name>
    <name type="common">Southeast Asian liver fluke</name>
    <dbReference type="NCBI Taxonomy" id="6198"/>
    <lineage>
        <taxon>Eukaryota</taxon>
        <taxon>Metazoa</taxon>
        <taxon>Spiralia</taxon>
        <taxon>Lophotrochozoa</taxon>
        <taxon>Platyhelminthes</taxon>
        <taxon>Trematoda</taxon>
        <taxon>Digenea</taxon>
        <taxon>Opisthorchiida</taxon>
        <taxon>Opisthorchiata</taxon>
        <taxon>Opisthorchiidae</taxon>
        <taxon>Opisthorchis</taxon>
    </lineage>
</organism>
<dbReference type="OrthoDB" id="10263328at2759"/>
<dbReference type="InterPro" id="IPR011989">
    <property type="entry name" value="ARM-like"/>
</dbReference>
<dbReference type="CTD" id="20317570"/>
<keyword evidence="2" id="KW-1185">Reference proteome</keyword>
<proteinExistence type="predicted"/>
<dbReference type="STRING" id="6198.A0A074ZRS5"/>
<evidence type="ECO:0000313" key="2">
    <source>
        <dbReference type="Proteomes" id="UP000054324"/>
    </source>
</evidence>
<dbReference type="KEGG" id="ovi:T265_03383"/>
<dbReference type="Gene3D" id="1.25.10.10">
    <property type="entry name" value="Leucine-rich Repeat Variant"/>
    <property type="match status" value="1"/>
</dbReference>
<evidence type="ECO:0000313" key="1">
    <source>
        <dbReference type="EMBL" id="KER30118.1"/>
    </source>
</evidence>